<name>A0A9N9RLB1_9DIPT</name>
<dbReference type="Proteomes" id="UP001153620">
    <property type="component" value="Chromosome 1"/>
</dbReference>
<feature type="transmembrane region" description="Helical" evidence="1">
    <location>
        <begin position="92"/>
        <end position="116"/>
    </location>
</feature>
<keyword evidence="1" id="KW-0812">Transmembrane</keyword>
<dbReference type="AlphaFoldDB" id="A0A9N9RLB1"/>
<reference evidence="2" key="2">
    <citation type="submission" date="2022-10" db="EMBL/GenBank/DDBJ databases">
        <authorList>
            <consortium name="ENA_rothamsted_submissions"/>
            <consortium name="culmorum"/>
            <person name="King R."/>
        </authorList>
    </citation>
    <scope>NUCLEOTIDE SEQUENCE</scope>
</reference>
<organism evidence="2 3">
    <name type="scientific">Chironomus riparius</name>
    <dbReference type="NCBI Taxonomy" id="315576"/>
    <lineage>
        <taxon>Eukaryota</taxon>
        <taxon>Metazoa</taxon>
        <taxon>Ecdysozoa</taxon>
        <taxon>Arthropoda</taxon>
        <taxon>Hexapoda</taxon>
        <taxon>Insecta</taxon>
        <taxon>Pterygota</taxon>
        <taxon>Neoptera</taxon>
        <taxon>Endopterygota</taxon>
        <taxon>Diptera</taxon>
        <taxon>Nematocera</taxon>
        <taxon>Chironomoidea</taxon>
        <taxon>Chironomidae</taxon>
        <taxon>Chironominae</taxon>
        <taxon>Chironomus</taxon>
    </lineage>
</organism>
<sequence>MEFSRRQIIAIALYTTFQSVIFIILSSLSILSYFCLIETPFTLSPTFYMIHLMYFKSQHCGNKSDWTHLNVMNYNEVQADRPDTSSAIERTFIISILYLILYSCLILSSALIILTLNHLAKRHLLACIMITFPFVLTMLLIFILDNFSAAYYSVDYARSSSTYGAMTVMEIRNREDIRPILEKVNPNILTFPAALMMYTSLKYYLFFVLNILSMIVIVPSVWNNLSQTKEAKVNDEKLYILRSSQCINVDRELPIN</sequence>
<protein>
    <submittedName>
        <fullName evidence="2">Uncharacterized protein</fullName>
    </submittedName>
</protein>
<gene>
    <name evidence="2" type="ORF">CHIRRI_LOCUS3309</name>
</gene>
<evidence type="ECO:0000313" key="2">
    <source>
        <dbReference type="EMBL" id="CAG9800366.1"/>
    </source>
</evidence>
<reference evidence="2" key="1">
    <citation type="submission" date="2022-01" db="EMBL/GenBank/DDBJ databases">
        <authorList>
            <person name="King R."/>
        </authorList>
    </citation>
    <scope>NUCLEOTIDE SEQUENCE</scope>
</reference>
<dbReference type="OrthoDB" id="10524755at2759"/>
<feature type="transmembrane region" description="Helical" evidence="1">
    <location>
        <begin position="12"/>
        <end position="34"/>
    </location>
</feature>
<dbReference type="EMBL" id="OU895877">
    <property type="protein sequence ID" value="CAG9800366.1"/>
    <property type="molecule type" value="Genomic_DNA"/>
</dbReference>
<keyword evidence="1" id="KW-0472">Membrane</keyword>
<evidence type="ECO:0000256" key="1">
    <source>
        <dbReference type="SAM" id="Phobius"/>
    </source>
</evidence>
<feature type="transmembrane region" description="Helical" evidence="1">
    <location>
        <begin position="203"/>
        <end position="222"/>
    </location>
</feature>
<evidence type="ECO:0000313" key="3">
    <source>
        <dbReference type="Proteomes" id="UP001153620"/>
    </source>
</evidence>
<accession>A0A9N9RLB1</accession>
<keyword evidence="1" id="KW-1133">Transmembrane helix</keyword>
<feature type="transmembrane region" description="Helical" evidence="1">
    <location>
        <begin position="123"/>
        <end position="144"/>
    </location>
</feature>
<proteinExistence type="predicted"/>
<keyword evidence="3" id="KW-1185">Reference proteome</keyword>